<dbReference type="EMBL" id="MT630905">
    <property type="protein sequence ID" value="QNO44095.1"/>
    <property type="molecule type" value="Genomic_DNA"/>
</dbReference>
<accession>A0A7G9Y863</accession>
<evidence type="ECO:0000313" key="2">
    <source>
        <dbReference type="EMBL" id="QNO43368.1"/>
    </source>
</evidence>
<reference evidence="4" key="1">
    <citation type="submission" date="2020-06" db="EMBL/GenBank/DDBJ databases">
        <title>Unique genomic features of the anaerobic methanotrophic archaea.</title>
        <authorList>
            <person name="Chadwick G.L."/>
            <person name="Skennerton C.T."/>
            <person name="Laso-Perez R."/>
            <person name="Leu A.O."/>
            <person name="Speth D.R."/>
            <person name="Yu H."/>
            <person name="Morgan-Lang C."/>
            <person name="Hatzenpichler R."/>
            <person name="Goudeau D."/>
            <person name="Malmstrom R."/>
            <person name="Brazelton W.J."/>
            <person name="Woyke T."/>
            <person name="Hallam S.J."/>
            <person name="Tyson G.W."/>
            <person name="Wegener G."/>
            <person name="Boetius A."/>
            <person name="Orphan V."/>
        </authorList>
    </citation>
    <scope>NUCLEOTIDE SEQUENCE</scope>
</reference>
<evidence type="ECO:0000256" key="1">
    <source>
        <dbReference type="SAM" id="Phobius"/>
    </source>
</evidence>
<sequence length="60" mass="6620">MRGAGDRNMKGSVNKKTLQIGALIVTTVLLIVSVGIFQFVTPSHEPSFYSKLEKLLMKII</sequence>
<evidence type="ECO:0000313" key="5">
    <source>
        <dbReference type="EMBL" id="QNO46513.1"/>
    </source>
</evidence>
<keyword evidence="1" id="KW-1133">Transmembrane helix</keyword>
<proteinExistence type="predicted"/>
<keyword evidence="1" id="KW-0812">Transmembrane</keyword>
<dbReference type="EMBL" id="MT630932">
    <property type="protein sequence ID" value="QNO44197.1"/>
    <property type="molecule type" value="Genomic_DNA"/>
</dbReference>
<dbReference type="EMBL" id="MT631192">
    <property type="protein sequence ID" value="QNO46513.1"/>
    <property type="molecule type" value="Genomic_DNA"/>
</dbReference>
<name>A0A7G9Y863_9EURY</name>
<evidence type="ECO:0000313" key="4">
    <source>
        <dbReference type="EMBL" id="QNO44197.1"/>
    </source>
</evidence>
<keyword evidence="1" id="KW-0472">Membrane</keyword>
<dbReference type="AlphaFoldDB" id="A0A7G9Y863"/>
<gene>
    <name evidence="3" type="ORF">AFMMMMLI_00009</name>
    <name evidence="4" type="ORF">DHFCJGNJ_00005</name>
    <name evidence="2" type="ORF">EBGJIAFC_00010</name>
    <name evidence="5" type="ORF">IOLGBOFK_00010</name>
</gene>
<dbReference type="EMBL" id="MT630815">
    <property type="protein sequence ID" value="QNO43368.1"/>
    <property type="molecule type" value="Genomic_DNA"/>
</dbReference>
<evidence type="ECO:0000313" key="3">
    <source>
        <dbReference type="EMBL" id="QNO44095.1"/>
    </source>
</evidence>
<feature type="transmembrane region" description="Helical" evidence="1">
    <location>
        <begin position="20"/>
        <end position="40"/>
    </location>
</feature>
<organism evidence="4">
    <name type="scientific">Candidatus Methanogaster sp. ANME-2c ERB4</name>
    <dbReference type="NCBI Taxonomy" id="2759911"/>
    <lineage>
        <taxon>Archaea</taxon>
        <taxon>Methanobacteriati</taxon>
        <taxon>Methanobacteriota</taxon>
        <taxon>Stenosarchaea group</taxon>
        <taxon>Methanomicrobia</taxon>
        <taxon>Methanosarcinales</taxon>
        <taxon>ANME-2 cluster</taxon>
        <taxon>Candidatus Methanogasteraceae</taxon>
        <taxon>Candidatus Methanogaster</taxon>
    </lineage>
</organism>
<protein>
    <submittedName>
        <fullName evidence="4">Uncharacterized protein</fullName>
    </submittedName>
</protein>